<feature type="coiled-coil region" evidence="1">
    <location>
        <begin position="28"/>
        <end position="162"/>
    </location>
</feature>
<keyword evidence="4" id="KW-1185">Reference proteome</keyword>
<dbReference type="Proteomes" id="UP001301958">
    <property type="component" value="Unassembled WGS sequence"/>
</dbReference>
<feature type="region of interest" description="Disordered" evidence="2">
    <location>
        <begin position="170"/>
        <end position="191"/>
    </location>
</feature>
<protein>
    <submittedName>
        <fullName evidence="3">Uncharacterized protein</fullName>
    </submittedName>
</protein>
<reference evidence="3" key="1">
    <citation type="journal article" date="2023" name="Mol. Phylogenet. Evol.">
        <title>Genome-scale phylogeny and comparative genomics of the fungal order Sordariales.</title>
        <authorList>
            <person name="Hensen N."/>
            <person name="Bonometti L."/>
            <person name="Westerberg I."/>
            <person name="Brannstrom I.O."/>
            <person name="Guillou S."/>
            <person name="Cros-Aarteil S."/>
            <person name="Calhoun S."/>
            <person name="Haridas S."/>
            <person name="Kuo A."/>
            <person name="Mondo S."/>
            <person name="Pangilinan J."/>
            <person name="Riley R."/>
            <person name="LaButti K."/>
            <person name="Andreopoulos B."/>
            <person name="Lipzen A."/>
            <person name="Chen C."/>
            <person name="Yan M."/>
            <person name="Daum C."/>
            <person name="Ng V."/>
            <person name="Clum A."/>
            <person name="Steindorff A."/>
            <person name="Ohm R.A."/>
            <person name="Martin F."/>
            <person name="Silar P."/>
            <person name="Natvig D.O."/>
            <person name="Lalanne C."/>
            <person name="Gautier V."/>
            <person name="Ament-Velasquez S.L."/>
            <person name="Kruys A."/>
            <person name="Hutchinson M.I."/>
            <person name="Powell A.J."/>
            <person name="Barry K."/>
            <person name="Miller A.N."/>
            <person name="Grigoriev I.V."/>
            <person name="Debuchy R."/>
            <person name="Gladieux P."/>
            <person name="Hiltunen Thoren M."/>
            <person name="Johannesson H."/>
        </authorList>
    </citation>
    <scope>NUCLEOTIDE SEQUENCE</scope>
    <source>
        <strain evidence="3">CBS 990.96</strain>
    </source>
</reference>
<accession>A0AAN7BHE9</accession>
<sequence>MSNRTDSAVRQAQFNSLRDEVNRLDHVNQLFKSEVRQLKSDKAGLESQNTRLRSLNNTLLETNSRLQRDLQQAQKRKEELKREISRLQSQLPEEIRAAEVRGAQKTQMNANYAISQKRKKEKECRELRDENERLKAMIKEGKERCERKEKAAEQKIKELEDRLSRFTIPTEWDSMYRNGRHRSDQTTRNRA</sequence>
<organism evidence="3 4">
    <name type="scientific">Podospora fimiseda</name>
    <dbReference type="NCBI Taxonomy" id="252190"/>
    <lineage>
        <taxon>Eukaryota</taxon>
        <taxon>Fungi</taxon>
        <taxon>Dikarya</taxon>
        <taxon>Ascomycota</taxon>
        <taxon>Pezizomycotina</taxon>
        <taxon>Sordariomycetes</taxon>
        <taxon>Sordariomycetidae</taxon>
        <taxon>Sordariales</taxon>
        <taxon>Podosporaceae</taxon>
        <taxon>Podospora</taxon>
    </lineage>
</organism>
<evidence type="ECO:0000313" key="3">
    <source>
        <dbReference type="EMBL" id="KAK4223406.1"/>
    </source>
</evidence>
<evidence type="ECO:0000256" key="2">
    <source>
        <dbReference type="SAM" id="MobiDB-lite"/>
    </source>
</evidence>
<feature type="compositionally biased region" description="Basic and acidic residues" evidence="2">
    <location>
        <begin position="181"/>
        <end position="191"/>
    </location>
</feature>
<name>A0AAN7BHE9_9PEZI</name>
<proteinExistence type="predicted"/>
<keyword evidence="1" id="KW-0175">Coiled coil</keyword>
<evidence type="ECO:0000256" key="1">
    <source>
        <dbReference type="SAM" id="Coils"/>
    </source>
</evidence>
<gene>
    <name evidence="3" type="ORF">QBC38DRAFT_447414</name>
</gene>
<dbReference type="EMBL" id="MU865428">
    <property type="protein sequence ID" value="KAK4223406.1"/>
    <property type="molecule type" value="Genomic_DNA"/>
</dbReference>
<dbReference type="AlphaFoldDB" id="A0AAN7BHE9"/>
<evidence type="ECO:0000313" key="4">
    <source>
        <dbReference type="Proteomes" id="UP001301958"/>
    </source>
</evidence>
<comment type="caution">
    <text evidence="3">The sequence shown here is derived from an EMBL/GenBank/DDBJ whole genome shotgun (WGS) entry which is preliminary data.</text>
</comment>
<reference evidence="3" key="2">
    <citation type="submission" date="2023-05" db="EMBL/GenBank/DDBJ databases">
        <authorList>
            <consortium name="Lawrence Berkeley National Laboratory"/>
            <person name="Steindorff A."/>
            <person name="Hensen N."/>
            <person name="Bonometti L."/>
            <person name="Westerberg I."/>
            <person name="Brannstrom I.O."/>
            <person name="Guillou S."/>
            <person name="Cros-Aarteil S."/>
            <person name="Calhoun S."/>
            <person name="Haridas S."/>
            <person name="Kuo A."/>
            <person name="Mondo S."/>
            <person name="Pangilinan J."/>
            <person name="Riley R."/>
            <person name="Labutti K."/>
            <person name="Andreopoulos B."/>
            <person name="Lipzen A."/>
            <person name="Chen C."/>
            <person name="Yanf M."/>
            <person name="Daum C."/>
            <person name="Ng V."/>
            <person name="Clum A."/>
            <person name="Ohm R."/>
            <person name="Martin F."/>
            <person name="Silar P."/>
            <person name="Natvig D."/>
            <person name="Lalanne C."/>
            <person name="Gautier V."/>
            <person name="Ament-Velasquez S.L."/>
            <person name="Kruys A."/>
            <person name="Hutchinson M.I."/>
            <person name="Powell A.J."/>
            <person name="Barry K."/>
            <person name="Miller A.N."/>
            <person name="Grigoriev I.V."/>
            <person name="Debuchy R."/>
            <person name="Gladieux P."/>
            <person name="Thoren M.H."/>
            <person name="Johannesson H."/>
        </authorList>
    </citation>
    <scope>NUCLEOTIDE SEQUENCE</scope>
    <source>
        <strain evidence="3">CBS 990.96</strain>
    </source>
</reference>